<dbReference type="AlphaFoldDB" id="A0AAV5VC38"/>
<feature type="non-terminal residue" evidence="1">
    <location>
        <position position="1"/>
    </location>
</feature>
<evidence type="ECO:0000313" key="2">
    <source>
        <dbReference type="Proteomes" id="UP001432322"/>
    </source>
</evidence>
<sequence length="251" mass="28674">CAIGVYYKSEQCSLKKKCMQPDKTNFKCPSDMEMEATFITDEWKKINGTRCDKNKFIVIDESARESDMIPLLFRCIKDAVCEANVTRFFNETACHKRDVCEEPTVNTTVSTLIDCPPSHSLEALPKGTNTWIELNKIECYNEKILPYQGANEKSLDDFELFRCRKKNNCSIDEYYQNDCADSEVCTKPDNSSFPQFACGASHNFQMKTSEIEEWKRIASLSCKDGRFKATVGGGEESVEVPINFRCKRDSK</sequence>
<dbReference type="EMBL" id="BTSY01000002">
    <property type="protein sequence ID" value="GMT16292.1"/>
    <property type="molecule type" value="Genomic_DNA"/>
</dbReference>
<keyword evidence="2" id="KW-1185">Reference proteome</keyword>
<name>A0AAV5VC38_9BILA</name>
<reference evidence="1" key="1">
    <citation type="submission" date="2023-10" db="EMBL/GenBank/DDBJ databases">
        <title>Genome assembly of Pristionchus species.</title>
        <authorList>
            <person name="Yoshida K."/>
            <person name="Sommer R.J."/>
        </authorList>
    </citation>
    <scope>NUCLEOTIDE SEQUENCE</scope>
    <source>
        <strain evidence="1">RS5133</strain>
    </source>
</reference>
<proteinExistence type="predicted"/>
<evidence type="ECO:0000313" key="1">
    <source>
        <dbReference type="EMBL" id="GMT16292.1"/>
    </source>
</evidence>
<organism evidence="1 2">
    <name type="scientific">Pristionchus fissidentatus</name>
    <dbReference type="NCBI Taxonomy" id="1538716"/>
    <lineage>
        <taxon>Eukaryota</taxon>
        <taxon>Metazoa</taxon>
        <taxon>Ecdysozoa</taxon>
        <taxon>Nematoda</taxon>
        <taxon>Chromadorea</taxon>
        <taxon>Rhabditida</taxon>
        <taxon>Rhabditina</taxon>
        <taxon>Diplogasteromorpha</taxon>
        <taxon>Diplogasteroidea</taxon>
        <taxon>Neodiplogasteridae</taxon>
        <taxon>Pristionchus</taxon>
    </lineage>
</organism>
<dbReference type="Proteomes" id="UP001432322">
    <property type="component" value="Unassembled WGS sequence"/>
</dbReference>
<comment type="caution">
    <text evidence="1">The sequence shown here is derived from an EMBL/GenBank/DDBJ whole genome shotgun (WGS) entry which is preliminary data.</text>
</comment>
<protein>
    <submittedName>
        <fullName evidence="1">Uncharacterized protein</fullName>
    </submittedName>
</protein>
<feature type="non-terminal residue" evidence="1">
    <location>
        <position position="251"/>
    </location>
</feature>
<gene>
    <name evidence="1" type="ORF">PFISCL1PPCAC_7589</name>
</gene>
<accession>A0AAV5VC38</accession>